<dbReference type="RefSeq" id="WP_180549402.1">
    <property type="nucleotide sequence ID" value="NZ_JACCKX010000001.1"/>
</dbReference>
<evidence type="ECO:0000313" key="3">
    <source>
        <dbReference type="Proteomes" id="UP000589716"/>
    </source>
</evidence>
<feature type="domain" description="F5/8 type C" evidence="1">
    <location>
        <begin position="198"/>
        <end position="345"/>
    </location>
</feature>
<dbReference type="Proteomes" id="UP000589716">
    <property type="component" value="Unassembled WGS sequence"/>
</dbReference>
<dbReference type="EMBL" id="JACCKX010000001">
    <property type="protein sequence ID" value="NZA00867.1"/>
    <property type="molecule type" value="Genomic_DNA"/>
</dbReference>
<dbReference type="InterPro" id="IPR008979">
    <property type="entry name" value="Galactose-bd-like_sf"/>
</dbReference>
<gene>
    <name evidence="2" type="ORF">H0I39_02030</name>
</gene>
<reference evidence="2 3" key="1">
    <citation type="submission" date="2020-07" db="EMBL/GenBank/DDBJ databases">
        <authorList>
            <person name="Maaloum M."/>
        </authorList>
    </citation>
    <scope>NUCLEOTIDE SEQUENCE [LARGE SCALE GENOMIC DNA]</scope>
    <source>
        <strain evidence="2 3">GCS-AN-3</strain>
    </source>
</reference>
<proteinExistence type="predicted"/>
<dbReference type="Gene3D" id="2.60.120.260">
    <property type="entry name" value="Galactose-binding domain-like"/>
    <property type="match status" value="1"/>
</dbReference>
<keyword evidence="3" id="KW-1185">Reference proteome</keyword>
<comment type="caution">
    <text evidence="2">The sequence shown here is derived from an EMBL/GenBank/DDBJ whole genome shotgun (WGS) entry which is preliminary data.</text>
</comment>
<protein>
    <submittedName>
        <fullName evidence="2">Discoidin domain-containing protein</fullName>
    </submittedName>
</protein>
<evidence type="ECO:0000313" key="2">
    <source>
        <dbReference type="EMBL" id="NZA00867.1"/>
    </source>
</evidence>
<dbReference type="AlphaFoldDB" id="A0A853IU78"/>
<dbReference type="InterPro" id="IPR000421">
    <property type="entry name" value="FA58C"/>
</dbReference>
<evidence type="ECO:0000259" key="1">
    <source>
        <dbReference type="PROSITE" id="PS50022"/>
    </source>
</evidence>
<accession>A0A853IU78</accession>
<name>A0A853IU78_9BURK</name>
<sequence>MSLQQRLTALAQAVGGDVKSLLAAQGSLQALTTSAKSNLVAAVNELKSAVDAAGGGASDELLHGPAIVSQKLLEGPVAFNNWIAVSGNLVIFRQLLDSLAGLTYLVNNSVAMQSLAGNATAMGEVAASASAMAAMAASQTSMNALVAHATARTAVASSAVAVAALAASPVAMHTLVNNQPMLSALVSSAHWGLFEASTVLPVFGGSLAMVADAAPGFATTSASSVYAAGFEAFRAFDGVAASRWAAAGVAASGAWLRVSFVQPRFVHTLRVVPNANDVYTAWRLDYSDDAANWSPAYSAASYTAQAGVATTHPVAVAGRHRHWRFFVVTSSTGFAATRELELDGWL</sequence>
<organism evidence="2 3">
    <name type="scientific">Ottowia beijingensis</name>
    <dbReference type="NCBI Taxonomy" id="1207057"/>
    <lineage>
        <taxon>Bacteria</taxon>
        <taxon>Pseudomonadati</taxon>
        <taxon>Pseudomonadota</taxon>
        <taxon>Betaproteobacteria</taxon>
        <taxon>Burkholderiales</taxon>
        <taxon>Comamonadaceae</taxon>
        <taxon>Ottowia</taxon>
    </lineage>
</organism>
<dbReference type="SUPFAM" id="SSF49785">
    <property type="entry name" value="Galactose-binding domain-like"/>
    <property type="match status" value="1"/>
</dbReference>
<dbReference type="PROSITE" id="PS50022">
    <property type="entry name" value="FA58C_3"/>
    <property type="match status" value="1"/>
</dbReference>
<dbReference type="Pfam" id="PF00754">
    <property type="entry name" value="F5_F8_type_C"/>
    <property type="match status" value="1"/>
</dbReference>